<organism evidence="2 3">
    <name type="scientific">Streptomyces yokosukanensis</name>
    <dbReference type="NCBI Taxonomy" id="67386"/>
    <lineage>
        <taxon>Bacteria</taxon>
        <taxon>Bacillati</taxon>
        <taxon>Actinomycetota</taxon>
        <taxon>Actinomycetes</taxon>
        <taxon>Kitasatosporales</taxon>
        <taxon>Streptomycetaceae</taxon>
        <taxon>Streptomyces</taxon>
    </lineage>
</organism>
<dbReference type="PROSITE" id="PS50075">
    <property type="entry name" value="CARRIER"/>
    <property type="match status" value="1"/>
</dbReference>
<dbReference type="EMBL" id="LMWN01000027">
    <property type="protein sequence ID" value="KUN04543.1"/>
    <property type="molecule type" value="Genomic_DNA"/>
</dbReference>
<dbReference type="InterPro" id="IPR009081">
    <property type="entry name" value="PP-bd_ACP"/>
</dbReference>
<dbReference type="SUPFAM" id="SSF47336">
    <property type="entry name" value="ACP-like"/>
    <property type="match status" value="1"/>
</dbReference>
<dbReference type="Pfam" id="PF00550">
    <property type="entry name" value="PP-binding"/>
    <property type="match status" value="1"/>
</dbReference>
<name>A0A117Q1V2_9ACTN</name>
<accession>A0A117Q1V2</accession>
<dbReference type="Gene3D" id="1.10.1200.10">
    <property type="entry name" value="ACP-like"/>
    <property type="match status" value="1"/>
</dbReference>
<evidence type="ECO:0000259" key="1">
    <source>
        <dbReference type="PROSITE" id="PS50075"/>
    </source>
</evidence>
<protein>
    <recommendedName>
        <fullName evidence="1">Carrier domain-containing protein</fullName>
    </recommendedName>
</protein>
<sequence>MSQTLALVAEVVGVPQVSPQDNFFDLGGDSLTAAFLSLLLDERLGAPVDVFTIYSADDLETIHQAVLDAVSQARAAA</sequence>
<dbReference type="RefSeq" id="WP_244188791.1">
    <property type="nucleotide sequence ID" value="NZ_JBFACD010000017.1"/>
</dbReference>
<evidence type="ECO:0000313" key="2">
    <source>
        <dbReference type="EMBL" id="KUN04543.1"/>
    </source>
</evidence>
<proteinExistence type="predicted"/>
<comment type="caution">
    <text evidence="2">The sequence shown here is derived from an EMBL/GenBank/DDBJ whole genome shotgun (WGS) entry which is preliminary data.</text>
</comment>
<keyword evidence="3" id="KW-1185">Reference proteome</keyword>
<evidence type="ECO:0000313" key="3">
    <source>
        <dbReference type="Proteomes" id="UP000053127"/>
    </source>
</evidence>
<dbReference type="InterPro" id="IPR036736">
    <property type="entry name" value="ACP-like_sf"/>
</dbReference>
<dbReference type="STRING" id="67386.AQI95_19565"/>
<feature type="domain" description="Carrier" evidence="1">
    <location>
        <begin position="1"/>
        <end position="73"/>
    </location>
</feature>
<gene>
    <name evidence="2" type="ORF">AQI95_19565</name>
</gene>
<reference evidence="2 3" key="1">
    <citation type="submission" date="2015-10" db="EMBL/GenBank/DDBJ databases">
        <title>Draft genome sequence of Streptomyces yokosukanensis DSM 40224, type strain for the species Streptomyces yokosukanensis.</title>
        <authorList>
            <person name="Ruckert C."/>
            <person name="Winkler A."/>
            <person name="Kalinowski J."/>
            <person name="Kampfer P."/>
            <person name="Glaeser S."/>
        </authorList>
    </citation>
    <scope>NUCLEOTIDE SEQUENCE [LARGE SCALE GENOMIC DNA]</scope>
    <source>
        <strain evidence="2 3">DSM 40224</strain>
    </source>
</reference>
<dbReference type="AlphaFoldDB" id="A0A117Q1V2"/>
<dbReference type="Proteomes" id="UP000053127">
    <property type="component" value="Unassembled WGS sequence"/>
</dbReference>